<evidence type="ECO:0000259" key="2">
    <source>
        <dbReference type="Pfam" id="PF16586"/>
    </source>
</evidence>
<evidence type="ECO:0000313" key="3">
    <source>
        <dbReference type="EMBL" id="SHI88774.1"/>
    </source>
</evidence>
<dbReference type="AlphaFoldDB" id="A0A1M6ETF1"/>
<accession>A0A1M6ETF1</accession>
<dbReference type="Pfam" id="PF16586">
    <property type="entry name" value="DUF5060"/>
    <property type="match status" value="1"/>
</dbReference>
<dbReference type="SUPFAM" id="SSF51445">
    <property type="entry name" value="(Trans)glycosidases"/>
    <property type="match status" value="1"/>
</dbReference>
<evidence type="ECO:0000313" key="4">
    <source>
        <dbReference type="Proteomes" id="UP000184050"/>
    </source>
</evidence>
<evidence type="ECO:0000256" key="1">
    <source>
        <dbReference type="SAM" id="SignalP"/>
    </source>
</evidence>
<dbReference type="InterPro" id="IPR013783">
    <property type="entry name" value="Ig-like_fold"/>
</dbReference>
<dbReference type="Proteomes" id="UP000184050">
    <property type="component" value="Unassembled WGS sequence"/>
</dbReference>
<dbReference type="Gene3D" id="3.20.20.80">
    <property type="entry name" value="Glycosidases"/>
    <property type="match status" value="1"/>
</dbReference>
<dbReference type="OrthoDB" id="9802444at2"/>
<gene>
    <name evidence="3" type="ORF">SAMN05444280_107114</name>
</gene>
<proteinExistence type="predicted"/>
<dbReference type="InterPro" id="IPR017853">
    <property type="entry name" value="GH"/>
</dbReference>
<organism evidence="3 4">
    <name type="scientific">Tangfeifania diversioriginum</name>
    <dbReference type="NCBI Taxonomy" id="1168035"/>
    <lineage>
        <taxon>Bacteria</taxon>
        <taxon>Pseudomonadati</taxon>
        <taxon>Bacteroidota</taxon>
        <taxon>Bacteroidia</taxon>
        <taxon>Marinilabiliales</taxon>
        <taxon>Prolixibacteraceae</taxon>
        <taxon>Tangfeifania</taxon>
    </lineage>
</organism>
<dbReference type="STRING" id="1168035.SAMN05444280_107114"/>
<protein>
    <recommendedName>
        <fullName evidence="2">DUF5060 domain-containing protein</fullName>
    </recommendedName>
</protein>
<feature type="domain" description="DUF5060" evidence="2">
    <location>
        <begin position="46"/>
        <end position="118"/>
    </location>
</feature>
<keyword evidence="4" id="KW-1185">Reference proteome</keyword>
<dbReference type="RefSeq" id="WP_083578136.1">
    <property type="nucleotide sequence ID" value="NZ_FQZE01000007.1"/>
</dbReference>
<dbReference type="InterPro" id="IPR032260">
    <property type="entry name" value="DUF5060"/>
</dbReference>
<reference evidence="3 4" key="1">
    <citation type="submission" date="2016-11" db="EMBL/GenBank/DDBJ databases">
        <authorList>
            <person name="Jaros S."/>
            <person name="Januszkiewicz K."/>
            <person name="Wedrychowicz H."/>
        </authorList>
    </citation>
    <scope>NUCLEOTIDE SEQUENCE [LARGE SCALE GENOMIC DNA]</scope>
    <source>
        <strain evidence="3 4">DSM 27063</strain>
    </source>
</reference>
<name>A0A1M6ETF1_9BACT</name>
<sequence>MNSNFYLSGKSIAIMLVSGLFSLSAFAQDTEIILPEISVSKTNTSTVKKYEKFEVNIELENVSYENPFDPEEIDVYAIFSAPSGKSYRINGFYDNFNNANQWKLRFSPNETGVYNYRLFVFNQNKTGASDYGSFRAVESEHRGWIKPSDNNPHYFEYDDGSSYFAVGVYSPWRNDQERFETFAKYDANLFAIWDIGYGGFVNGTGIIEEELGKYNQEKLGRIDSLLTILEKNDIKLMYAIWPHDLFSETVWAAEWDKNPYRHLIDVEDVYSDSLVWEYQKKKYRYLIARFAHSRSWGIWELINEMNGTDGWQKGRHEEAYEWVAKSDKYFEEHDPYNHPTTASFSGGFNEYREPLYERNDIPNIHFYPEQGWPLKYPKDSLRSAMYNYAWATQRFWNKFEKPAIFGEAGADLAYFENDREEYHTTYHNAIWVSLSNGLAGIPVWWQYTHLNEQDWQHLQHLSGFVSDIDFANLPYQPVKATADGTDVYVMDAGDHAFGWARSYQESTISGVQIQIEKPQNGEFEIEWFNTWTSETIKTDKITAENGILEIKVPEMNPAKPDVAFKISAN</sequence>
<feature type="signal peptide" evidence="1">
    <location>
        <begin position="1"/>
        <end position="27"/>
    </location>
</feature>
<keyword evidence="1" id="KW-0732">Signal</keyword>
<dbReference type="Gene3D" id="2.60.40.10">
    <property type="entry name" value="Immunoglobulins"/>
    <property type="match status" value="1"/>
</dbReference>
<dbReference type="EMBL" id="FQZE01000007">
    <property type="protein sequence ID" value="SHI88774.1"/>
    <property type="molecule type" value="Genomic_DNA"/>
</dbReference>
<feature type="chain" id="PRO_5012816293" description="DUF5060 domain-containing protein" evidence="1">
    <location>
        <begin position="28"/>
        <end position="569"/>
    </location>
</feature>